<reference evidence="2" key="1">
    <citation type="journal article" date="2014" name="BMC Genomics">
        <title>Characterizing the developmental transcriptome of the oriental fruit fly, Bactrocera dorsalis (Diptera: Tephritidae) through comparative genomic analysis with Drosophila melanogaster utilizing modENCODE datasets.</title>
        <authorList>
            <person name="Geib S.M."/>
            <person name="Calla B."/>
            <person name="Hall B."/>
            <person name="Hou S."/>
            <person name="Manoukis N.C."/>
        </authorList>
    </citation>
    <scope>NUCLEOTIDE SEQUENCE</scope>
    <source>
        <strain evidence="2">Punador</strain>
    </source>
</reference>
<organism evidence="2">
    <name type="scientific">Bactrocera dorsalis</name>
    <name type="common">Oriental fruit fly</name>
    <name type="synonym">Dacus dorsalis</name>
    <dbReference type="NCBI Taxonomy" id="27457"/>
    <lineage>
        <taxon>Eukaryota</taxon>
        <taxon>Metazoa</taxon>
        <taxon>Ecdysozoa</taxon>
        <taxon>Arthropoda</taxon>
        <taxon>Hexapoda</taxon>
        <taxon>Insecta</taxon>
        <taxon>Pterygota</taxon>
        <taxon>Neoptera</taxon>
        <taxon>Endopterygota</taxon>
        <taxon>Diptera</taxon>
        <taxon>Brachycera</taxon>
        <taxon>Muscomorpha</taxon>
        <taxon>Tephritoidea</taxon>
        <taxon>Tephritidae</taxon>
        <taxon>Bactrocera</taxon>
        <taxon>Bactrocera</taxon>
    </lineage>
</organism>
<gene>
    <name evidence="2" type="primary">CLCN2</name>
</gene>
<feature type="region of interest" description="Disordered" evidence="1">
    <location>
        <begin position="32"/>
        <end position="54"/>
    </location>
</feature>
<proteinExistence type="predicted"/>
<evidence type="ECO:0000256" key="1">
    <source>
        <dbReference type="SAM" id="MobiDB-lite"/>
    </source>
</evidence>
<protein>
    <submittedName>
        <fullName evidence="2">Chloride channel protein 2</fullName>
    </submittedName>
</protein>
<evidence type="ECO:0000313" key="2">
    <source>
        <dbReference type="EMBL" id="JAC39367.1"/>
    </source>
</evidence>
<name>A0A034VB89_BACDO</name>
<dbReference type="AlphaFoldDB" id="A0A034VB89"/>
<dbReference type="OrthoDB" id="4564at2759"/>
<accession>A0A034VB89</accession>
<dbReference type="EMBL" id="GAKP01019585">
    <property type="protein sequence ID" value="JAC39367.1"/>
    <property type="molecule type" value="Transcribed_RNA"/>
</dbReference>
<feature type="compositionally biased region" description="Polar residues" evidence="1">
    <location>
        <begin position="32"/>
        <end position="45"/>
    </location>
</feature>
<sequence>MKFPTNTNSAQMESLLTVPSLTHVKVHPMRTASNASSIGRPNGNSAAGIDDPDEDESGLGYTHTLMYGRYTKDLGEFAKDEARKLKLLEKRRKQEDKQRNKCWEIFTGIAGQTFVAHAKSLIMDMETYICAPWRRLGVLGAAGRHNGLRIVCGGQRHQCLYKCARVALSRSHLPADHTVFRMGLTAGLFDTLLSRLCASRCAAKYRFRYT</sequence>